<sequence>MGWTLEDIQKGAADISAIIGHGMDAIDKVTGKTSTSTGGIAEQPVTPQTTAQPQGTTQADSAGANLLFLGAAIVLLILLFRR</sequence>
<feature type="transmembrane region" description="Helical" evidence="2">
    <location>
        <begin position="62"/>
        <end position="80"/>
    </location>
</feature>
<keyword evidence="2" id="KW-0472">Membrane</keyword>
<keyword evidence="2" id="KW-0812">Transmembrane</keyword>
<dbReference type="Proteomes" id="UP001431776">
    <property type="component" value="Unassembled WGS sequence"/>
</dbReference>
<comment type="caution">
    <text evidence="3">The sequence shown here is derived from an EMBL/GenBank/DDBJ whole genome shotgun (WGS) entry which is preliminary data.</text>
</comment>
<evidence type="ECO:0000256" key="2">
    <source>
        <dbReference type="SAM" id="Phobius"/>
    </source>
</evidence>
<reference evidence="3" key="1">
    <citation type="submission" date="2023-05" db="EMBL/GenBank/DDBJ databases">
        <title>Anaerotaeda fermentans gen. nov., sp. nov., a novel anaerobic planctomycete of the new family within the order Sedimentisphaerales isolated from Taman Peninsula, Russia.</title>
        <authorList>
            <person name="Khomyakova M.A."/>
            <person name="Merkel A.Y."/>
            <person name="Slobodkin A.I."/>
        </authorList>
    </citation>
    <scope>NUCLEOTIDE SEQUENCE</scope>
    <source>
        <strain evidence="3">M17dextr</strain>
    </source>
</reference>
<dbReference type="RefSeq" id="WP_349243290.1">
    <property type="nucleotide sequence ID" value="NZ_JASCXX010000002.1"/>
</dbReference>
<evidence type="ECO:0008006" key="5">
    <source>
        <dbReference type="Google" id="ProtNLM"/>
    </source>
</evidence>
<dbReference type="EMBL" id="JASCXX010000002">
    <property type="protein sequence ID" value="MDI6447879.1"/>
    <property type="molecule type" value="Genomic_DNA"/>
</dbReference>
<proteinExistence type="predicted"/>
<keyword evidence="2" id="KW-1133">Transmembrane helix</keyword>
<feature type="region of interest" description="Disordered" evidence="1">
    <location>
        <begin position="31"/>
        <end position="57"/>
    </location>
</feature>
<name>A0AAW6TWP9_9BACT</name>
<keyword evidence="4" id="KW-1185">Reference proteome</keyword>
<protein>
    <recommendedName>
        <fullName evidence="5">LPXTG cell wall anchor domain-containing protein</fullName>
    </recommendedName>
</protein>
<organism evidence="3 4">
    <name type="scientific">Anaerobaca lacustris</name>
    <dbReference type="NCBI Taxonomy" id="3044600"/>
    <lineage>
        <taxon>Bacteria</taxon>
        <taxon>Pseudomonadati</taxon>
        <taxon>Planctomycetota</taxon>
        <taxon>Phycisphaerae</taxon>
        <taxon>Sedimentisphaerales</taxon>
        <taxon>Anaerobacaceae</taxon>
        <taxon>Anaerobaca</taxon>
    </lineage>
</organism>
<accession>A0AAW6TWP9</accession>
<dbReference type="AlphaFoldDB" id="A0AAW6TWP9"/>
<evidence type="ECO:0000313" key="4">
    <source>
        <dbReference type="Proteomes" id="UP001431776"/>
    </source>
</evidence>
<gene>
    <name evidence="3" type="ORF">QJ522_02390</name>
</gene>
<evidence type="ECO:0000256" key="1">
    <source>
        <dbReference type="SAM" id="MobiDB-lite"/>
    </source>
</evidence>
<evidence type="ECO:0000313" key="3">
    <source>
        <dbReference type="EMBL" id="MDI6447879.1"/>
    </source>
</evidence>